<dbReference type="AlphaFoldDB" id="U5EK95"/>
<evidence type="ECO:0000256" key="1">
    <source>
        <dbReference type="SAM" id="MobiDB-lite"/>
    </source>
</evidence>
<dbReference type="GO" id="GO:0003676">
    <property type="term" value="F:nucleic acid binding"/>
    <property type="evidence" value="ECO:0007669"/>
    <property type="project" value="UniProtKB-UniRule"/>
</dbReference>
<sequence length="233" mass="27353">MDLLGSILNSMDKPPVKDKKERELMQKHKKNFEIIQNHEREKLNHFRKYCEERIGRLIKDPNRNFMEFQPLDKVYRTVVHDVAEIAGLVGMSFGIEGEDRYIVVYKKDHLPCEDEIQARKNGEIWNEETAKEYARKRNERIPVEEVEQKGDRENSMDKETKQKITPQKNYKDKYVHLVGSTSALEAARKTESKQSYGCVPSANKKDIRSIEQTMNDIQAKKKLKTTHNSYDAH</sequence>
<dbReference type="PANTHER" id="PTHR13498:SF3">
    <property type="entry name" value="SPERM-ASSOCIATED ANTIGEN 7"/>
    <property type="match status" value="1"/>
</dbReference>
<feature type="region of interest" description="Disordered" evidence="1">
    <location>
        <begin position="146"/>
        <end position="167"/>
    </location>
</feature>
<dbReference type="SUPFAM" id="SSF82708">
    <property type="entry name" value="R3H domain"/>
    <property type="match status" value="1"/>
</dbReference>
<dbReference type="CDD" id="cd02636">
    <property type="entry name" value="R3H_sperm-antigen"/>
    <property type="match status" value="1"/>
</dbReference>
<feature type="compositionally biased region" description="Basic and acidic residues" evidence="1">
    <location>
        <begin position="146"/>
        <end position="162"/>
    </location>
</feature>
<dbReference type="PANTHER" id="PTHR13498">
    <property type="entry name" value="SPERM ASSOCIATED ANTIGEN 7"/>
    <property type="match status" value="1"/>
</dbReference>
<evidence type="ECO:0000313" key="3">
    <source>
        <dbReference type="EMBL" id="JAB57976.1"/>
    </source>
</evidence>
<dbReference type="InterPro" id="IPR036867">
    <property type="entry name" value="R3H_dom_sf"/>
</dbReference>
<dbReference type="PIRSF" id="PIRSF037943">
    <property type="entry name" value="Sperm-assoc_antigen_PAG7"/>
    <property type="match status" value="1"/>
</dbReference>
<organism evidence="3">
    <name type="scientific">Corethrella appendiculata</name>
    <dbReference type="NCBI Taxonomy" id="1370023"/>
    <lineage>
        <taxon>Eukaryota</taxon>
        <taxon>Metazoa</taxon>
        <taxon>Ecdysozoa</taxon>
        <taxon>Arthropoda</taxon>
        <taxon>Hexapoda</taxon>
        <taxon>Insecta</taxon>
        <taxon>Pterygota</taxon>
        <taxon>Neoptera</taxon>
        <taxon>Endopterygota</taxon>
        <taxon>Diptera</taxon>
        <taxon>Nematocera</taxon>
        <taxon>Culicoidea</taxon>
        <taxon>Chaoboridae</taxon>
        <taxon>Corethrella</taxon>
    </lineage>
</organism>
<reference evidence="3" key="1">
    <citation type="journal article" date="2014" name="Insect Biochem. Mol. Biol.">
        <title>An insight into the sialome of the frog biting fly, Corethrella appendiculata.</title>
        <authorList>
            <person name="Ribeiro J.M.C."/>
            <person name="Chagas A.C."/>
            <person name="Pham V.M."/>
            <person name="Lounibos L.P."/>
            <person name="Calvo E."/>
        </authorList>
    </citation>
    <scope>NUCLEOTIDE SEQUENCE</scope>
    <source>
        <tissue evidence="3">Salivary glands</tissue>
    </source>
</reference>
<proteinExistence type="evidence at transcript level"/>
<name>U5EK95_9DIPT</name>
<evidence type="ECO:0000259" key="2">
    <source>
        <dbReference type="PROSITE" id="PS51061"/>
    </source>
</evidence>
<protein>
    <recommendedName>
        <fullName evidence="2">R3H domain-containing protein</fullName>
    </recommendedName>
</protein>
<accession>U5EK95</accession>
<dbReference type="Pfam" id="PF01424">
    <property type="entry name" value="R3H"/>
    <property type="match status" value="1"/>
</dbReference>
<dbReference type="InterPro" id="IPR001374">
    <property type="entry name" value="R3H_dom"/>
</dbReference>
<dbReference type="EMBL" id="GANO01001895">
    <property type="protein sequence ID" value="JAB57976.1"/>
    <property type="molecule type" value="mRNA"/>
</dbReference>
<dbReference type="InterPro" id="IPR017330">
    <property type="entry name" value="SPAG7"/>
</dbReference>
<dbReference type="PROSITE" id="PS51061">
    <property type="entry name" value="R3H"/>
    <property type="match status" value="1"/>
</dbReference>
<feature type="domain" description="R3H" evidence="2">
    <location>
        <begin position="44"/>
        <end position="108"/>
    </location>
</feature>
<dbReference type="Gene3D" id="3.30.1370.50">
    <property type="entry name" value="R3H-like domain"/>
    <property type="match status" value="1"/>
</dbReference>
<dbReference type="InterPro" id="IPR034068">
    <property type="entry name" value="R3H_sperm-antigen"/>
</dbReference>